<dbReference type="AlphaFoldDB" id="A0A7X8SQS9"/>
<dbReference type="RefSeq" id="WP_168885293.1">
    <property type="nucleotide sequence ID" value="NZ_JABAIL010000013.1"/>
</dbReference>
<feature type="transmembrane region" description="Helical" evidence="1">
    <location>
        <begin position="460"/>
        <end position="483"/>
    </location>
</feature>
<evidence type="ECO:0000313" key="3">
    <source>
        <dbReference type="Proteomes" id="UP000585050"/>
    </source>
</evidence>
<proteinExistence type="predicted"/>
<evidence type="ECO:0008006" key="4">
    <source>
        <dbReference type="Google" id="ProtNLM"/>
    </source>
</evidence>
<keyword evidence="1" id="KW-1133">Transmembrane helix</keyword>
<dbReference type="PANTHER" id="PTHR32309:SF31">
    <property type="entry name" value="CAPSULAR EXOPOLYSACCHARIDE FAMILY"/>
    <property type="match status" value="1"/>
</dbReference>
<evidence type="ECO:0000256" key="1">
    <source>
        <dbReference type="SAM" id="Phobius"/>
    </source>
</evidence>
<feature type="transmembrane region" description="Helical" evidence="1">
    <location>
        <begin position="15"/>
        <end position="33"/>
    </location>
</feature>
<reference evidence="2 3" key="1">
    <citation type="submission" date="2020-04" db="EMBL/GenBank/DDBJ databases">
        <title>Flammeovirga sp. SR4, a novel species isolated from seawater.</title>
        <authorList>
            <person name="Wang X."/>
        </authorList>
    </citation>
    <scope>NUCLEOTIDE SEQUENCE [LARGE SCALE GENOMIC DNA]</scope>
    <source>
        <strain evidence="2 3">SR4</strain>
    </source>
</reference>
<keyword evidence="3" id="KW-1185">Reference proteome</keyword>
<evidence type="ECO:0000313" key="2">
    <source>
        <dbReference type="EMBL" id="NLR94583.1"/>
    </source>
</evidence>
<name>A0A7X8SQS9_9BACT</name>
<dbReference type="PANTHER" id="PTHR32309">
    <property type="entry name" value="TYROSINE-PROTEIN KINASE"/>
    <property type="match status" value="1"/>
</dbReference>
<dbReference type="InterPro" id="IPR050445">
    <property type="entry name" value="Bact_polysacc_biosynth/exp"/>
</dbReference>
<sequence length="720" mass="84032">MQNLIYILKSIVKKIYLWLGIPIVLCVVLYTQLSDFKTYQSKAKLQFELNTDGSLSVTSKSLQLFEIGLMFTDLLEIARIKRVIQHVQLMILIESLQTDNLYDIKIKTDLYSEKEIIKRAQFLLDNFIEFDLQRPVDVIINNILVFNGLSVEDLNKRIKINRIGSSKYIEVSVEDKSPYNAKFIVDALTDAWIREYRFELQSRYHEKSESINKSCINAKQDLVELMDSLKRYKRRNNVIDIKATKKFIIERSAEIKKEISLVKKDMRSVENTIDYLERTLQNKSDFGFQGNSQELNTEIMMLKDSLRKLQRDKEYNAYNLEKLPSDYPYKINEKINLLETKINKKLSNSVTNTTYDPSLAKQAMVSDYLKKQIEYVKLDAQLKSLQTEMGKLNSTSRKFIDIISDITKLEHQIETDNQHYLILLEKKYFAELLERDAGHNFFIIEKASFPIKAISSKKGLIIVGAFVGATILLLVTVALLIIFDPNHHLPAQIEKHAKIPIITSLYIIPIREFTSRFTPKFYKYIQTKRDNIKRRNVADQNADSKKYIRRLIVDLPKSNKNIISFMGARTNSITFDTAIEIQQMLAKSSLKSIIIYNDWFSPLSEKEIKVPIVSIDTFEASRENCILNLSEQSCSPYDFKLPQEWFYTLSHLRTVFDYVIIIPPPTHKATIWMEWLNLSSDIFYVYELHRRFERDDIKNQTYMLEQHANVIGGILTSTTL</sequence>
<comment type="caution">
    <text evidence="2">The sequence shown here is derived from an EMBL/GenBank/DDBJ whole genome shotgun (WGS) entry which is preliminary data.</text>
</comment>
<protein>
    <recommendedName>
        <fullName evidence="4">Polysaccharide chain length determinant N-terminal domain-containing protein</fullName>
    </recommendedName>
</protein>
<keyword evidence="1" id="KW-0472">Membrane</keyword>
<dbReference type="Proteomes" id="UP000585050">
    <property type="component" value="Unassembled WGS sequence"/>
</dbReference>
<dbReference type="EMBL" id="JABAIL010000013">
    <property type="protein sequence ID" value="NLR94583.1"/>
    <property type="molecule type" value="Genomic_DNA"/>
</dbReference>
<keyword evidence="1" id="KW-0812">Transmembrane</keyword>
<organism evidence="2 3">
    <name type="scientific">Flammeovirga agarivorans</name>
    <dbReference type="NCBI Taxonomy" id="2726742"/>
    <lineage>
        <taxon>Bacteria</taxon>
        <taxon>Pseudomonadati</taxon>
        <taxon>Bacteroidota</taxon>
        <taxon>Cytophagia</taxon>
        <taxon>Cytophagales</taxon>
        <taxon>Flammeovirgaceae</taxon>
        <taxon>Flammeovirga</taxon>
    </lineage>
</organism>
<gene>
    <name evidence="2" type="ORF">HGP29_25490</name>
</gene>
<accession>A0A7X8SQS9</accession>